<keyword evidence="2" id="KW-1185">Reference proteome</keyword>
<name>A0AAD9NNI5_RIDPI</name>
<reference evidence="1" key="1">
    <citation type="journal article" date="2023" name="Mol. Biol. Evol.">
        <title>Third-Generation Sequencing Reveals the Adaptive Role of the Epigenome in Three Deep-Sea Polychaetes.</title>
        <authorList>
            <person name="Perez M."/>
            <person name="Aroh O."/>
            <person name="Sun Y."/>
            <person name="Lan Y."/>
            <person name="Juniper S.K."/>
            <person name="Young C.R."/>
            <person name="Angers B."/>
            <person name="Qian P.Y."/>
        </authorList>
    </citation>
    <scope>NUCLEOTIDE SEQUENCE</scope>
    <source>
        <strain evidence="1">R07B-5</strain>
    </source>
</reference>
<comment type="caution">
    <text evidence="1">The sequence shown here is derived from an EMBL/GenBank/DDBJ whole genome shotgun (WGS) entry which is preliminary data.</text>
</comment>
<dbReference type="Proteomes" id="UP001209878">
    <property type="component" value="Unassembled WGS sequence"/>
</dbReference>
<evidence type="ECO:0000313" key="1">
    <source>
        <dbReference type="EMBL" id="KAK2176902.1"/>
    </source>
</evidence>
<organism evidence="1 2">
    <name type="scientific">Ridgeia piscesae</name>
    <name type="common">Tubeworm</name>
    <dbReference type="NCBI Taxonomy" id="27915"/>
    <lineage>
        <taxon>Eukaryota</taxon>
        <taxon>Metazoa</taxon>
        <taxon>Spiralia</taxon>
        <taxon>Lophotrochozoa</taxon>
        <taxon>Annelida</taxon>
        <taxon>Polychaeta</taxon>
        <taxon>Sedentaria</taxon>
        <taxon>Canalipalpata</taxon>
        <taxon>Sabellida</taxon>
        <taxon>Siboglinidae</taxon>
        <taxon>Ridgeia</taxon>
    </lineage>
</organism>
<accession>A0AAD9NNI5</accession>
<gene>
    <name evidence="1" type="ORF">NP493_632g01025</name>
</gene>
<evidence type="ECO:0000313" key="2">
    <source>
        <dbReference type="Proteomes" id="UP001209878"/>
    </source>
</evidence>
<sequence>MRLTNPIDLRGKCAITKFTKIPRGIRLNLVTCRRRDAIFENNDSVFRLVVKHTLCTRLLAVYTALAIRNSLVCNIGHTFANIVYLREYTSHATGCKHGLPNAWLSLEGNRLTSRIVSYHNARTHEMQIVNQYVLFVFLVIYADTWDGREK</sequence>
<dbReference type="AlphaFoldDB" id="A0AAD9NNI5"/>
<protein>
    <submittedName>
        <fullName evidence="1">Uncharacterized protein</fullName>
    </submittedName>
</protein>
<proteinExistence type="predicted"/>
<dbReference type="EMBL" id="JAODUO010000631">
    <property type="protein sequence ID" value="KAK2176902.1"/>
    <property type="molecule type" value="Genomic_DNA"/>
</dbReference>